<dbReference type="InterPro" id="IPR025381">
    <property type="entry name" value="DUF4296"/>
</dbReference>
<evidence type="ECO:0000256" key="1">
    <source>
        <dbReference type="SAM" id="Coils"/>
    </source>
</evidence>
<proteinExistence type="predicted"/>
<organism evidence="4 5">
    <name type="scientific">Salegentibacter salegens</name>
    <dbReference type="NCBI Taxonomy" id="143223"/>
    <lineage>
        <taxon>Bacteria</taxon>
        <taxon>Pseudomonadati</taxon>
        <taxon>Bacteroidota</taxon>
        <taxon>Flavobacteriia</taxon>
        <taxon>Flavobacteriales</taxon>
        <taxon>Flavobacteriaceae</taxon>
        <taxon>Salegentibacter</taxon>
    </lineage>
</organism>
<feature type="chain" id="PRO_5012771241" description="DUF4296 domain-containing protein" evidence="2">
    <location>
        <begin position="28"/>
        <end position="188"/>
    </location>
</feature>
<accession>A0A1M7LUW2</accession>
<reference evidence="5" key="1">
    <citation type="submission" date="2016-11" db="EMBL/GenBank/DDBJ databases">
        <authorList>
            <person name="Varghese N."/>
            <person name="Submissions S."/>
        </authorList>
    </citation>
    <scope>NUCLEOTIDE SEQUENCE [LARGE SCALE GENOMIC DNA]</scope>
    <source>
        <strain evidence="5">ACAM 48</strain>
    </source>
</reference>
<protein>
    <recommendedName>
        <fullName evidence="3">DUF4296 domain-containing protein</fullName>
    </recommendedName>
</protein>
<evidence type="ECO:0000313" key="5">
    <source>
        <dbReference type="Proteomes" id="UP000190235"/>
    </source>
</evidence>
<keyword evidence="5" id="KW-1185">Reference proteome</keyword>
<dbReference type="AlphaFoldDB" id="A0A1M7LUW2"/>
<evidence type="ECO:0000256" key="2">
    <source>
        <dbReference type="SAM" id="SignalP"/>
    </source>
</evidence>
<name>A0A1M7LUW2_9FLAO</name>
<keyword evidence="2" id="KW-0732">Signal</keyword>
<sequence>MWQSVCNLTDNMLKKLFLLFFISVAFAACQDVEKSERPDNLIPEEKMIDVIAEISLMQSARNFNKRIFENTGIRGQDYIFEKYDIDSVQFKRSNDYYADNYEIYQRIYDSVKNRFEKLKVELDTLQKQEQRIKDSIAKVKRDSLGKRGDSLDPAEEKEIEEISDSLIEEKDSLNRRVIDSLPQPRSRN</sequence>
<dbReference type="STRING" id="143223.SAMN05878281_2079"/>
<dbReference type="Pfam" id="PF14129">
    <property type="entry name" value="DUF4296"/>
    <property type="match status" value="1"/>
</dbReference>
<feature type="domain" description="DUF4296" evidence="3">
    <location>
        <begin position="38"/>
        <end position="119"/>
    </location>
</feature>
<feature type="coiled-coil region" evidence="1">
    <location>
        <begin position="108"/>
        <end position="176"/>
    </location>
</feature>
<feature type="signal peptide" evidence="2">
    <location>
        <begin position="1"/>
        <end position="27"/>
    </location>
</feature>
<dbReference type="EMBL" id="LT670848">
    <property type="protein sequence ID" value="SHM81559.1"/>
    <property type="molecule type" value="Genomic_DNA"/>
</dbReference>
<gene>
    <name evidence="4" type="ORF">SAMN05878281_2079</name>
</gene>
<evidence type="ECO:0000313" key="4">
    <source>
        <dbReference type="EMBL" id="SHM81559.1"/>
    </source>
</evidence>
<keyword evidence="1" id="KW-0175">Coiled coil</keyword>
<evidence type="ECO:0000259" key="3">
    <source>
        <dbReference type="Pfam" id="PF14129"/>
    </source>
</evidence>
<dbReference type="Proteomes" id="UP000190235">
    <property type="component" value="Chromosome I"/>
</dbReference>